<dbReference type="SUPFAM" id="SSF53613">
    <property type="entry name" value="Ribokinase-like"/>
    <property type="match status" value="1"/>
</dbReference>
<comment type="catalytic activity">
    <reaction evidence="6">
        <text>(6S)-NADHX + ADP = AMP + phosphate + NADH + H(+)</text>
        <dbReference type="Rhea" id="RHEA:32223"/>
        <dbReference type="ChEBI" id="CHEBI:15378"/>
        <dbReference type="ChEBI" id="CHEBI:43474"/>
        <dbReference type="ChEBI" id="CHEBI:57945"/>
        <dbReference type="ChEBI" id="CHEBI:64074"/>
        <dbReference type="ChEBI" id="CHEBI:456215"/>
        <dbReference type="ChEBI" id="CHEBI:456216"/>
        <dbReference type="EC" id="4.2.1.136"/>
    </reaction>
</comment>
<dbReference type="AlphaFoldDB" id="A0A9Q2HFX1"/>
<gene>
    <name evidence="6" type="primary">nnrD</name>
    <name evidence="8" type="ORF">HNQ45_000846</name>
</gene>
<evidence type="ECO:0000256" key="1">
    <source>
        <dbReference type="ARBA" id="ARBA00022741"/>
    </source>
</evidence>
<dbReference type="InterPro" id="IPR017953">
    <property type="entry name" value="Carbohydrate_kinase_pred_CS"/>
</dbReference>
<keyword evidence="2 6" id="KW-0067">ATP-binding</keyword>
<feature type="binding site" evidence="6">
    <location>
        <begin position="185"/>
        <end position="189"/>
    </location>
    <ligand>
        <name>AMP</name>
        <dbReference type="ChEBI" id="CHEBI:456215"/>
    </ligand>
</feature>
<dbReference type="PANTHER" id="PTHR12592:SF0">
    <property type="entry name" value="ATP-DEPENDENT (S)-NAD(P)H-HYDRATE DEHYDRATASE"/>
    <property type="match status" value="1"/>
</dbReference>
<dbReference type="RefSeq" id="WP_183673756.1">
    <property type="nucleotide sequence ID" value="NZ_CBCRYX010000006.1"/>
</dbReference>
<dbReference type="PROSITE" id="PS51383">
    <property type="entry name" value="YJEF_C_3"/>
    <property type="match status" value="1"/>
</dbReference>
<feature type="binding site" evidence="6">
    <location>
        <position position="40"/>
    </location>
    <ligand>
        <name>(6S)-NADPHX</name>
        <dbReference type="ChEBI" id="CHEBI:64076"/>
    </ligand>
</feature>
<feature type="domain" description="YjeF C-terminal" evidence="7">
    <location>
        <begin position="5"/>
        <end position="273"/>
    </location>
</feature>
<comment type="subunit">
    <text evidence="6">Homotetramer.</text>
</comment>
<reference evidence="8 9" key="1">
    <citation type="submission" date="2020-08" db="EMBL/GenBank/DDBJ databases">
        <title>Genomic Encyclopedia of Type Strains, Phase IV (KMG-IV): sequencing the most valuable type-strain genomes for metagenomic binning, comparative biology and taxonomic classification.</title>
        <authorList>
            <person name="Goeker M."/>
        </authorList>
    </citation>
    <scope>NUCLEOTIDE SEQUENCE [LARGE SCALE GENOMIC DNA]</scope>
    <source>
        <strain evidence="8 9">DSM 19163</strain>
    </source>
</reference>
<protein>
    <recommendedName>
        <fullName evidence="6">ADP-dependent (S)-NAD(P)H-hydrate dehydratase</fullName>
        <ecNumber evidence="6">4.2.1.136</ecNumber>
    </recommendedName>
    <alternativeName>
        <fullName evidence="6">ADP-dependent NAD(P)HX dehydratase</fullName>
    </alternativeName>
</protein>
<dbReference type="Proteomes" id="UP000579136">
    <property type="component" value="Unassembled WGS sequence"/>
</dbReference>
<dbReference type="HAMAP" id="MF_01965">
    <property type="entry name" value="NADHX_dehydratase"/>
    <property type="match status" value="1"/>
</dbReference>
<comment type="catalytic activity">
    <reaction evidence="6">
        <text>(6S)-NADPHX + ADP = AMP + phosphate + NADPH + H(+)</text>
        <dbReference type="Rhea" id="RHEA:32235"/>
        <dbReference type="ChEBI" id="CHEBI:15378"/>
        <dbReference type="ChEBI" id="CHEBI:43474"/>
        <dbReference type="ChEBI" id="CHEBI:57783"/>
        <dbReference type="ChEBI" id="CHEBI:64076"/>
        <dbReference type="ChEBI" id="CHEBI:456215"/>
        <dbReference type="ChEBI" id="CHEBI:456216"/>
        <dbReference type="EC" id="4.2.1.136"/>
    </reaction>
</comment>
<dbReference type="PROSITE" id="PS01050">
    <property type="entry name" value="YJEF_C_2"/>
    <property type="match status" value="1"/>
</dbReference>
<dbReference type="EC" id="4.2.1.136" evidence="6"/>
<keyword evidence="1 6" id="KW-0547">Nucleotide-binding</keyword>
<feature type="binding site" evidence="6">
    <location>
        <position position="214"/>
    </location>
    <ligand>
        <name>(6S)-NADPHX</name>
        <dbReference type="ChEBI" id="CHEBI:64076"/>
    </ligand>
</feature>
<dbReference type="EMBL" id="JACHHF010000004">
    <property type="protein sequence ID" value="MBB5175962.1"/>
    <property type="molecule type" value="Genomic_DNA"/>
</dbReference>
<dbReference type="NCBIfam" id="TIGR00196">
    <property type="entry name" value="yjeF_cterm"/>
    <property type="match status" value="1"/>
</dbReference>
<keyword evidence="3 6" id="KW-0521">NADP</keyword>
<dbReference type="GO" id="GO:0005524">
    <property type="term" value="F:ATP binding"/>
    <property type="evidence" value="ECO:0007669"/>
    <property type="project" value="UniProtKB-KW"/>
</dbReference>
<feature type="binding site" evidence="6">
    <location>
        <position position="213"/>
    </location>
    <ligand>
        <name>AMP</name>
        <dbReference type="ChEBI" id="CHEBI:456215"/>
    </ligand>
</feature>
<evidence type="ECO:0000313" key="9">
    <source>
        <dbReference type="Proteomes" id="UP000579136"/>
    </source>
</evidence>
<keyword evidence="5 6" id="KW-0456">Lyase</keyword>
<evidence type="ECO:0000256" key="5">
    <source>
        <dbReference type="ARBA" id="ARBA00023239"/>
    </source>
</evidence>
<dbReference type="Pfam" id="PF01256">
    <property type="entry name" value="Carb_kinase"/>
    <property type="match status" value="1"/>
</dbReference>
<keyword evidence="9" id="KW-1185">Reference proteome</keyword>
<evidence type="ECO:0000256" key="4">
    <source>
        <dbReference type="ARBA" id="ARBA00023027"/>
    </source>
</evidence>
<feature type="binding site" evidence="6">
    <location>
        <position position="99"/>
    </location>
    <ligand>
        <name>(6S)-NADPHX</name>
        <dbReference type="ChEBI" id="CHEBI:64076"/>
    </ligand>
</feature>
<evidence type="ECO:0000256" key="3">
    <source>
        <dbReference type="ARBA" id="ARBA00022857"/>
    </source>
</evidence>
<dbReference type="GO" id="GO:0046496">
    <property type="term" value="P:nicotinamide nucleotide metabolic process"/>
    <property type="evidence" value="ECO:0007669"/>
    <property type="project" value="UniProtKB-UniRule"/>
</dbReference>
<dbReference type="Gene3D" id="3.40.1190.20">
    <property type="match status" value="1"/>
</dbReference>
<comment type="function">
    <text evidence="6">Catalyzes the dehydration of the S-form of NAD(P)HX at the expense of ADP, which is converted to AMP. Together with NAD(P)HX epimerase, which catalyzes the epimerization of the S- and R-forms, the enzyme allows the repair of both epimers of NAD(P)HX, a damaged form of NAD(P)H that is a result of enzymatic or heat-dependent hydration.</text>
</comment>
<dbReference type="CDD" id="cd01171">
    <property type="entry name" value="YXKO-related"/>
    <property type="match status" value="1"/>
</dbReference>
<feature type="binding site" evidence="6">
    <location>
        <position position="148"/>
    </location>
    <ligand>
        <name>(6S)-NADPHX</name>
        <dbReference type="ChEBI" id="CHEBI:64076"/>
    </ligand>
</feature>
<evidence type="ECO:0000259" key="7">
    <source>
        <dbReference type="PROSITE" id="PS51383"/>
    </source>
</evidence>
<dbReference type="GO" id="GO:0052856">
    <property type="term" value="F:NAD(P)HX epimerase activity"/>
    <property type="evidence" value="ECO:0007669"/>
    <property type="project" value="TreeGrafter"/>
</dbReference>
<name>A0A9Q2HFX1_9STAP</name>
<dbReference type="GO" id="GO:0110051">
    <property type="term" value="P:metabolite repair"/>
    <property type="evidence" value="ECO:0007669"/>
    <property type="project" value="TreeGrafter"/>
</dbReference>
<organism evidence="8 9">
    <name type="scientific">Nosocomiicoccus ampullae</name>
    <dbReference type="NCBI Taxonomy" id="489910"/>
    <lineage>
        <taxon>Bacteria</taxon>
        <taxon>Bacillati</taxon>
        <taxon>Bacillota</taxon>
        <taxon>Bacilli</taxon>
        <taxon>Bacillales</taxon>
        <taxon>Staphylococcaceae</taxon>
        <taxon>Nosocomiicoccus</taxon>
    </lineage>
</organism>
<proteinExistence type="inferred from homology"/>
<comment type="similarity">
    <text evidence="6">Belongs to the NnrD/CARKD family.</text>
</comment>
<evidence type="ECO:0000256" key="2">
    <source>
        <dbReference type="ARBA" id="ARBA00022840"/>
    </source>
</evidence>
<comment type="cofactor">
    <cofactor evidence="6">
        <name>Mg(2+)</name>
        <dbReference type="ChEBI" id="CHEBI:18420"/>
    </cofactor>
</comment>
<dbReference type="InterPro" id="IPR029056">
    <property type="entry name" value="Ribokinase-like"/>
</dbReference>
<comment type="caution">
    <text evidence="8">The sequence shown here is derived from an EMBL/GenBank/DDBJ whole genome shotgun (WGS) entry which is preliminary data.</text>
</comment>
<evidence type="ECO:0000313" key="8">
    <source>
        <dbReference type="EMBL" id="MBB5175962.1"/>
    </source>
</evidence>
<dbReference type="PANTHER" id="PTHR12592">
    <property type="entry name" value="ATP-DEPENDENT (S)-NAD(P)H-HYDRATE DEHYDRATASE FAMILY MEMBER"/>
    <property type="match status" value="1"/>
</dbReference>
<keyword evidence="8" id="KW-0413">Isomerase</keyword>
<sequence>MNKFELKDVVELWPKRDQNSYKGTFGKVGIIAGSIHMPGASVLATKAAVRSGAGLTTANIPNENFSILGVHVPEAMLYNREDNLEDFYEGLDSILIGPGLGDFEEDYLKTLIQKFKGILVIDADGLTHVKPLLKYIRERTAPTIITPHFGEMARILGVNIQEVINNQKEVAKRFAEENNVYVVLKGSETIVSSPTNTTVLNRGNTGLSKGGSGDVLAGMILGFSNRYENLIDAIHSAVFMHGYTAEYVSKFKAVEAMTAMDIVNYLGESMLHAKK</sequence>
<dbReference type="GO" id="GO:0052855">
    <property type="term" value="F:ADP-dependent NAD(P)H-hydrate dehydratase activity"/>
    <property type="evidence" value="ECO:0007669"/>
    <property type="project" value="UniProtKB-UniRule"/>
</dbReference>
<dbReference type="InterPro" id="IPR000631">
    <property type="entry name" value="CARKD"/>
</dbReference>
<keyword evidence="4 6" id="KW-0520">NAD</keyword>
<evidence type="ECO:0000256" key="6">
    <source>
        <dbReference type="HAMAP-Rule" id="MF_01965"/>
    </source>
</evidence>
<accession>A0A9Q2HFX1</accession>